<dbReference type="InterPro" id="IPR035437">
    <property type="entry name" value="SNase_OB-fold_sf"/>
</dbReference>
<evidence type="ECO:0000313" key="2">
    <source>
        <dbReference type="EMBL" id="THV25307.1"/>
    </source>
</evidence>
<dbReference type="EMBL" id="STGV01000001">
    <property type="protein sequence ID" value="THV25307.1"/>
    <property type="molecule type" value="Genomic_DNA"/>
</dbReference>
<evidence type="ECO:0000256" key="1">
    <source>
        <dbReference type="SAM" id="MobiDB-lite"/>
    </source>
</evidence>
<gene>
    <name evidence="2" type="ORF">FAA97_03645</name>
</gene>
<feature type="region of interest" description="Disordered" evidence="1">
    <location>
        <begin position="64"/>
        <end position="113"/>
    </location>
</feature>
<sequence length="242" mass="25518">MSSAASSRRAPNKRRKSSRSSARASGQGMTSWLVLLGLVAGGIGLYENRDAVLRTLKPYGFEQRRETRDQASETAQSTRKRDTQPKETGVARAPVPPKPVPGTSAALAAPKPKATAESSAGTALAGASGPFYFCGTSGLDMCVTSGDSFWYKKKRYVLADVVAPRIDDAGCAQERQVGFASKVRLRALLNAGRFDLEPLGGAAAAGSSALRVATRNGRSLGSMLVSEGLAKPRAVKADIWCR</sequence>
<evidence type="ECO:0000313" key="3">
    <source>
        <dbReference type="Proteomes" id="UP000308828"/>
    </source>
</evidence>
<organism evidence="2 3">
    <name type="scientific">Peteryoungia ipomoeae</name>
    <dbReference type="NCBI Taxonomy" id="1210932"/>
    <lineage>
        <taxon>Bacteria</taxon>
        <taxon>Pseudomonadati</taxon>
        <taxon>Pseudomonadota</taxon>
        <taxon>Alphaproteobacteria</taxon>
        <taxon>Hyphomicrobiales</taxon>
        <taxon>Rhizobiaceae</taxon>
        <taxon>Peteryoungia</taxon>
    </lineage>
</organism>
<dbReference type="OrthoDB" id="7469880at2"/>
<name>A0A4S8P570_9HYPH</name>
<protein>
    <submittedName>
        <fullName evidence="2">Nuclease</fullName>
    </submittedName>
</protein>
<dbReference type="AlphaFoldDB" id="A0A4S8P570"/>
<dbReference type="SUPFAM" id="SSF50199">
    <property type="entry name" value="Staphylococcal nuclease"/>
    <property type="match status" value="1"/>
</dbReference>
<dbReference type="RefSeq" id="WP_136597154.1">
    <property type="nucleotide sequence ID" value="NZ_STGV01000001.1"/>
</dbReference>
<comment type="caution">
    <text evidence="2">The sequence shown here is derived from an EMBL/GenBank/DDBJ whole genome shotgun (WGS) entry which is preliminary data.</text>
</comment>
<reference evidence="2 3" key="1">
    <citation type="submission" date="2019-04" db="EMBL/GenBank/DDBJ databases">
        <title>Genome sequence of strain shin9-1.</title>
        <authorList>
            <person name="Gao J."/>
            <person name="Sun J."/>
        </authorList>
    </citation>
    <scope>NUCLEOTIDE SEQUENCE [LARGE SCALE GENOMIC DNA]</scope>
    <source>
        <strain evidence="3">shin9-1</strain>
    </source>
</reference>
<accession>A0A4S8P570</accession>
<keyword evidence="3" id="KW-1185">Reference proteome</keyword>
<proteinExistence type="predicted"/>
<dbReference type="Proteomes" id="UP000308828">
    <property type="component" value="Unassembled WGS sequence"/>
</dbReference>
<dbReference type="Gene3D" id="2.40.50.90">
    <property type="match status" value="1"/>
</dbReference>
<feature type="region of interest" description="Disordered" evidence="1">
    <location>
        <begin position="1"/>
        <end position="26"/>
    </location>
</feature>